<name>A0ABY2J6A7_9MICO</name>
<evidence type="ECO:0008006" key="4">
    <source>
        <dbReference type="Google" id="ProtNLM"/>
    </source>
</evidence>
<keyword evidence="1" id="KW-1133">Transmembrane helix</keyword>
<evidence type="ECO:0000256" key="1">
    <source>
        <dbReference type="SAM" id="Phobius"/>
    </source>
</evidence>
<dbReference type="EMBL" id="SOGJ01000011">
    <property type="protein sequence ID" value="TFD00341.1"/>
    <property type="molecule type" value="Genomic_DNA"/>
</dbReference>
<comment type="caution">
    <text evidence="2">The sequence shown here is derived from an EMBL/GenBank/DDBJ whole genome shotgun (WGS) entry which is preliminary data.</text>
</comment>
<gene>
    <name evidence="2" type="ORF">E3O65_04375</name>
</gene>
<keyword evidence="1" id="KW-0472">Membrane</keyword>
<organism evidence="2 3">
    <name type="scientific">Cryobacterium breve</name>
    <dbReference type="NCBI Taxonomy" id="1259258"/>
    <lineage>
        <taxon>Bacteria</taxon>
        <taxon>Bacillati</taxon>
        <taxon>Actinomycetota</taxon>
        <taxon>Actinomycetes</taxon>
        <taxon>Micrococcales</taxon>
        <taxon>Microbacteriaceae</taxon>
        <taxon>Cryobacterium</taxon>
    </lineage>
</organism>
<proteinExistence type="predicted"/>
<reference evidence="2 3" key="1">
    <citation type="submission" date="2019-03" db="EMBL/GenBank/DDBJ databases">
        <title>Genomics of glacier-inhabiting Cryobacterium strains.</title>
        <authorList>
            <person name="Liu Q."/>
            <person name="Xin Y.-H."/>
        </authorList>
    </citation>
    <scope>NUCLEOTIDE SEQUENCE [LARGE SCALE GENOMIC DNA]</scope>
    <source>
        <strain evidence="2 3">TMT4-23</strain>
    </source>
</reference>
<keyword evidence="3" id="KW-1185">Reference proteome</keyword>
<feature type="transmembrane region" description="Helical" evidence="1">
    <location>
        <begin position="20"/>
        <end position="45"/>
    </location>
</feature>
<evidence type="ECO:0000313" key="3">
    <source>
        <dbReference type="Proteomes" id="UP000298355"/>
    </source>
</evidence>
<evidence type="ECO:0000313" key="2">
    <source>
        <dbReference type="EMBL" id="TFD00341.1"/>
    </source>
</evidence>
<keyword evidence="1" id="KW-0812">Transmembrane</keyword>
<dbReference type="Proteomes" id="UP000298355">
    <property type="component" value="Unassembled WGS sequence"/>
</dbReference>
<accession>A0ABY2J6A7</accession>
<sequence>MRLTLVRCLWDCRRPNPCLVLGAWCLVLGAWCLVLGAWCLVLGAVDREPDRFGARCRTARLRIDESRLGVILCPRATTQGR</sequence>
<protein>
    <recommendedName>
        <fullName evidence="4">DUF2550 family protein</fullName>
    </recommendedName>
</protein>